<keyword evidence="2" id="KW-0812">Transmembrane</keyword>
<dbReference type="InterPro" id="IPR007560">
    <property type="entry name" value="Restrct_endonuc_IV_Mrr"/>
</dbReference>
<evidence type="ECO:0008006" key="7">
    <source>
        <dbReference type="Google" id="ProtNLM"/>
    </source>
</evidence>
<dbReference type="Gene3D" id="3.30.65.10">
    <property type="entry name" value="Bacterial Topoisomerase I, domain 1"/>
    <property type="match status" value="1"/>
</dbReference>
<dbReference type="SUPFAM" id="SSF57783">
    <property type="entry name" value="Zinc beta-ribbon"/>
    <property type="match status" value="1"/>
</dbReference>
<keyword evidence="2" id="KW-0472">Membrane</keyword>
<sequence>MAGRDREPHEAGRKGGAPGGAPVLFVLGGLVAAAVLAVLAISGAYLAVAVVTLTLLLFAAVLTGGPRETQDGGVEITTSRREPTASPGSRGPEPDELDRALASVYPSPPLSETRPPRPTVWSAEVLDRMEWKRFEDLCCAFYREKGIRAETTRLGADGGVDVRLFQDDADPARLTAIVQCKAHSRQVGVKPVRELRGVMAHEKVEKAFFMAPRGFTDEARAFAAENRITLLDGKLFLAMLQRLPAESAQRLLDFATAGDWTTPTCPSCGAPMTARKGQRGAFWGCSTYPRCRGLLPMRGAG</sequence>
<dbReference type="PANTHER" id="PTHR30015:SF7">
    <property type="entry name" value="TYPE IV METHYL-DIRECTED RESTRICTION ENZYME ECOKMRR"/>
    <property type="match status" value="1"/>
</dbReference>
<proteinExistence type="predicted"/>
<gene>
    <name evidence="5" type="ordered locus">azo0952</name>
</gene>
<dbReference type="Pfam" id="PF04471">
    <property type="entry name" value="Mrr_cat"/>
    <property type="match status" value="1"/>
</dbReference>
<name>A1K414_AZOSB</name>
<dbReference type="InterPro" id="IPR013498">
    <property type="entry name" value="Topo_IA_Znf"/>
</dbReference>
<evidence type="ECO:0000259" key="3">
    <source>
        <dbReference type="Pfam" id="PF01396"/>
    </source>
</evidence>
<feature type="domain" description="DNA topoisomerase type IA zn finger" evidence="3">
    <location>
        <begin position="264"/>
        <end position="293"/>
    </location>
</feature>
<dbReference type="KEGG" id="azo:azo0952"/>
<reference evidence="5 6" key="1">
    <citation type="journal article" date="2006" name="Nat. Biotechnol.">
        <title>Complete genome of the mutualistic, N2-fixing grass endophyte Azoarcus sp. strain BH72.</title>
        <authorList>
            <person name="Krause A."/>
            <person name="Ramakumar A."/>
            <person name="Bartels D."/>
            <person name="Battistoni F."/>
            <person name="Bekel T."/>
            <person name="Boch J."/>
            <person name="Boehm M."/>
            <person name="Friedrich F."/>
            <person name="Hurek T."/>
            <person name="Krause L."/>
            <person name="Linke B."/>
            <person name="McHardy A.C."/>
            <person name="Sarkar A."/>
            <person name="Schneiker S."/>
            <person name="Syed A.A."/>
            <person name="Thauer R."/>
            <person name="Vorhoelter F.-J."/>
            <person name="Weidner S."/>
            <person name="Puehler A."/>
            <person name="Reinhold-Hurek B."/>
            <person name="Kaiser O."/>
            <person name="Goesmann A."/>
        </authorList>
    </citation>
    <scope>NUCLEOTIDE SEQUENCE [LARGE SCALE GENOMIC DNA]</scope>
    <source>
        <strain evidence="5 6">BH72</strain>
    </source>
</reference>
<dbReference type="GO" id="GO:0015666">
    <property type="term" value="F:restriction endodeoxyribonuclease activity"/>
    <property type="evidence" value="ECO:0007669"/>
    <property type="project" value="TreeGrafter"/>
</dbReference>
<keyword evidence="6" id="KW-1185">Reference proteome</keyword>
<evidence type="ECO:0000259" key="4">
    <source>
        <dbReference type="Pfam" id="PF04471"/>
    </source>
</evidence>
<dbReference type="SUPFAM" id="SSF52980">
    <property type="entry name" value="Restriction endonuclease-like"/>
    <property type="match status" value="1"/>
</dbReference>
<dbReference type="GO" id="GO:0009307">
    <property type="term" value="P:DNA restriction-modification system"/>
    <property type="evidence" value="ECO:0007669"/>
    <property type="project" value="InterPro"/>
</dbReference>
<dbReference type="Pfam" id="PF01396">
    <property type="entry name" value="Zn_ribbon_Top1"/>
    <property type="match status" value="1"/>
</dbReference>
<accession>A1K414</accession>
<protein>
    <recommendedName>
        <fullName evidence="7">Endonuclease</fullName>
    </recommendedName>
</protein>
<feature type="domain" description="Restriction endonuclease type IV Mrr" evidence="4">
    <location>
        <begin position="126"/>
        <end position="240"/>
    </location>
</feature>
<dbReference type="InterPro" id="IPR052906">
    <property type="entry name" value="Type_IV_Methyl-Rstrct_Enzyme"/>
</dbReference>
<dbReference type="InterPro" id="IPR011335">
    <property type="entry name" value="Restrct_endonuc-II-like"/>
</dbReference>
<dbReference type="eggNOG" id="COG1787">
    <property type="taxonomic scope" value="Bacteria"/>
</dbReference>
<dbReference type="Proteomes" id="UP000002588">
    <property type="component" value="Chromosome"/>
</dbReference>
<feature type="transmembrane region" description="Helical" evidence="2">
    <location>
        <begin position="45"/>
        <end position="62"/>
    </location>
</feature>
<dbReference type="GO" id="GO:0005694">
    <property type="term" value="C:chromosome"/>
    <property type="evidence" value="ECO:0007669"/>
    <property type="project" value="InterPro"/>
</dbReference>
<keyword evidence="2" id="KW-1133">Transmembrane helix</keyword>
<dbReference type="GO" id="GO:0003916">
    <property type="term" value="F:DNA topoisomerase activity"/>
    <property type="evidence" value="ECO:0007669"/>
    <property type="project" value="InterPro"/>
</dbReference>
<dbReference type="eggNOG" id="COG0551">
    <property type="taxonomic scope" value="Bacteria"/>
</dbReference>
<evidence type="ECO:0000256" key="1">
    <source>
        <dbReference type="SAM" id="MobiDB-lite"/>
    </source>
</evidence>
<dbReference type="STRING" id="62928.azo0952"/>
<dbReference type="AlphaFoldDB" id="A1K414"/>
<feature type="region of interest" description="Disordered" evidence="1">
    <location>
        <begin position="68"/>
        <end position="96"/>
    </location>
</feature>
<feature type="transmembrane region" description="Helical" evidence="2">
    <location>
        <begin position="21"/>
        <end position="39"/>
    </location>
</feature>
<evidence type="ECO:0000313" key="6">
    <source>
        <dbReference type="Proteomes" id="UP000002588"/>
    </source>
</evidence>
<dbReference type="EMBL" id="AM406670">
    <property type="protein sequence ID" value="CAL93569.1"/>
    <property type="molecule type" value="Genomic_DNA"/>
</dbReference>
<dbReference type="REBASE" id="14286">
    <property type="entry name" value="AspBHMrrP"/>
</dbReference>
<dbReference type="HOGENOM" id="CLU_050636_1_0_4"/>
<dbReference type="PANTHER" id="PTHR30015">
    <property type="entry name" value="MRR RESTRICTION SYSTEM PROTEIN"/>
    <property type="match status" value="1"/>
</dbReference>
<evidence type="ECO:0000313" key="5">
    <source>
        <dbReference type="EMBL" id="CAL93569.1"/>
    </source>
</evidence>
<dbReference type="GO" id="GO:0003677">
    <property type="term" value="F:DNA binding"/>
    <property type="evidence" value="ECO:0007669"/>
    <property type="project" value="InterPro"/>
</dbReference>
<dbReference type="GO" id="GO:0006265">
    <property type="term" value="P:DNA topological change"/>
    <property type="evidence" value="ECO:0007669"/>
    <property type="project" value="InterPro"/>
</dbReference>
<dbReference type="InterPro" id="IPR011856">
    <property type="entry name" value="tRNA_endonuc-like_dom_sf"/>
</dbReference>
<evidence type="ECO:0000256" key="2">
    <source>
        <dbReference type="SAM" id="Phobius"/>
    </source>
</evidence>
<organism evidence="5 6">
    <name type="scientific">Azoarcus sp. (strain BH72)</name>
    <dbReference type="NCBI Taxonomy" id="418699"/>
    <lineage>
        <taxon>Bacteria</taxon>
        <taxon>Pseudomonadati</taxon>
        <taxon>Pseudomonadota</taxon>
        <taxon>Betaproteobacteria</taxon>
        <taxon>Rhodocyclales</taxon>
        <taxon>Zoogloeaceae</taxon>
        <taxon>Azoarcus</taxon>
    </lineage>
</organism>
<dbReference type="Gene3D" id="3.40.1350.10">
    <property type="match status" value="1"/>
</dbReference>